<evidence type="ECO:0000256" key="1">
    <source>
        <dbReference type="SAM" id="Phobius"/>
    </source>
</evidence>
<evidence type="ECO:0000313" key="3">
    <source>
        <dbReference type="Proteomes" id="UP000694018"/>
    </source>
</evidence>
<keyword evidence="1" id="KW-0812">Transmembrane</keyword>
<accession>A0A8F5BPR8</accession>
<evidence type="ECO:0000313" key="2">
    <source>
        <dbReference type="EMBL" id="QXJ29109.1"/>
    </source>
</evidence>
<dbReference type="KEGG" id="sshi:J5U23_01978"/>
<proteinExistence type="predicted"/>
<sequence>MGERLHHLWRWIALLYLNTALSRYPLVVLMTLLLRSIEGLMGLREEYLSPLLRG</sequence>
<reference evidence="2" key="1">
    <citation type="journal article" date="2021" name="Environ. Microbiol.">
        <title>New insights into the diversity and evolution of the archaeal mobilome from three complete genomes of Saccharolobus shibatae.</title>
        <authorList>
            <person name="Medvedeva S."/>
            <person name="Brandt D."/>
            <person name="Cvirkaite-Krupovic V."/>
            <person name="Liu Y."/>
            <person name="Severinov K."/>
            <person name="Ishino S."/>
            <person name="Ishino Y."/>
            <person name="Prangishvili D."/>
            <person name="Kalinowski J."/>
            <person name="Krupovic M."/>
        </authorList>
    </citation>
    <scope>NUCLEOTIDE SEQUENCE</scope>
    <source>
        <strain evidence="2">B12</strain>
    </source>
</reference>
<keyword evidence="1" id="KW-0472">Membrane</keyword>
<dbReference type="EMBL" id="CP077717">
    <property type="protein sequence ID" value="QXJ29109.1"/>
    <property type="molecule type" value="Genomic_DNA"/>
</dbReference>
<keyword evidence="1" id="KW-1133">Transmembrane helix</keyword>
<protein>
    <submittedName>
        <fullName evidence="2">Uncharacterized protein</fullName>
    </submittedName>
</protein>
<gene>
    <name evidence="2" type="ORF">J5U23_01978</name>
</gene>
<organism evidence="2 3">
    <name type="scientific">Saccharolobus shibatae (strain ATCC 51178 / DSM 5389 / JCM 8931 / NBRC 15437 / B12)</name>
    <name type="common">Sulfolobus shibatae</name>
    <dbReference type="NCBI Taxonomy" id="523848"/>
    <lineage>
        <taxon>Archaea</taxon>
        <taxon>Thermoproteota</taxon>
        <taxon>Thermoprotei</taxon>
        <taxon>Sulfolobales</taxon>
        <taxon>Sulfolobaceae</taxon>
        <taxon>Saccharolobus</taxon>
    </lineage>
</organism>
<feature type="transmembrane region" description="Helical" evidence="1">
    <location>
        <begin position="12"/>
        <end position="34"/>
    </location>
</feature>
<dbReference type="Proteomes" id="UP000694018">
    <property type="component" value="Chromosome"/>
</dbReference>
<name>A0A8F5BPR8_SACSH</name>
<dbReference type="AlphaFoldDB" id="A0A8F5BPR8"/>